<evidence type="ECO:0000313" key="2">
    <source>
        <dbReference type="Proteomes" id="UP000199706"/>
    </source>
</evidence>
<dbReference type="SUPFAM" id="SSF51735">
    <property type="entry name" value="NAD(P)-binding Rossmann-fold domains"/>
    <property type="match status" value="1"/>
</dbReference>
<dbReference type="Gene3D" id="3.40.50.720">
    <property type="entry name" value="NAD(P)-binding Rossmann-like Domain"/>
    <property type="match status" value="1"/>
</dbReference>
<dbReference type="Proteomes" id="UP000199706">
    <property type="component" value="Unassembled WGS sequence"/>
</dbReference>
<sequence>MKSRQPVGRMGATRDVVDAVLYLTDAEFTTGVVLPVDGGASAGKW</sequence>
<dbReference type="AlphaFoldDB" id="A0A1G8I9V7"/>
<name>A0A1G8I9V7_9BURK</name>
<dbReference type="EMBL" id="FNCJ01000018">
    <property type="protein sequence ID" value="SDI15664.1"/>
    <property type="molecule type" value="Genomic_DNA"/>
</dbReference>
<proteinExistence type="predicted"/>
<accession>A0A1G8I9V7</accession>
<reference evidence="1 2" key="1">
    <citation type="submission" date="2016-10" db="EMBL/GenBank/DDBJ databases">
        <authorList>
            <person name="de Groot N.N."/>
        </authorList>
    </citation>
    <scope>NUCLEOTIDE SEQUENCE [LARGE SCALE GENOMIC DNA]</scope>
    <source>
        <strain evidence="1 2">LMG 2247</strain>
    </source>
</reference>
<gene>
    <name evidence="1" type="ORF">SAMN05216466_11812</name>
</gene>
<evidence type="ECO:0000313" key="1">
    <source>
        <dbReference type="EMBL" id="SDI15664.1"/>
    </source>
</evidence>
<dbReference type="InterPro" id="IPR036291">
    <property type="entry name" value="NAD(P)-bd_dom_sf"/>
</dbReference>
<protein>
    <submittedName>
        <fullName evidence="1">Enoyl-(Acyl carrier protein) reductase</fullName>
    </submittedName>
</protein>
<organism evidence="1 2">
    <name type="scientific">Paraburkholderia phenazinium</name>
    <dbReference type="NCBI Taxonomy" id="60549"/>
    <lineage>
        <taxon>Bacteria</taxon>
        <taxon>Pseudomonadati</taxon>
        <taxon>Pseudomonadota</taxon>
        <taxon>Betaproteobacteria</taxon>
        <taxon>Burkholderiales</taxon>
        <taxon>Burkholderiaceae</taxon>
        <taxon>Paraburkholderia</taxon>
    </lineage>
</organism>